<dbReference type="KEGG" id="fap:GR316_13230"/>
<feature type="signal peptide" evidence="2">
    <location>
        <begin position="1"/>
        <end position="29"/>
    </location>
</feature>
<gene>
    <name evidence="3" type="ORF">GR316_13230</name>
</gene>
<evidence type="ECO:0008006" key="5">
    <source>
        <dbReference type="Google" id="ProtNLM"/>
    </source>
</evidence>
<dbReference type="PIRSF" id="PIRSF017082">
    <property type="entry name" value="YflP"/>
    <property type="match status" value="1"/>
</dbReference>
<dbReference type="Gene3D" id="3.40.190.150">
    <property type="entry name" value="Bordetella uptake gene, domain 1"/>
    <property type="match status" value="1"/>
</dbReference>
<evidence type="ECO:0000313" key="4">
    <source>
        <dbReference type="Proteomes" id="UP000679284"/>
    </source>
</evidence>
<dbReference type="AlphaFoldDB" id="A0A8J8MV88"/>
<reference evidence="3" key="1">
    <citation type="submission" date="2020-01" db="EMBL/GenBank/DDBJ databases">
        <authorList>
            <person name="Yang Y."/>
            <person name="Kwon Y.M."/>
        </authorList>
    </citation>
    <scope>NUCLEOTIDE SEQUENCE</scope>
    <source>
        <strain evidence="3">PG104</strain>
        <plasmid evidence="3">unnamed3</plasmid>
    </source>
</reference>
<dbReference type="Pfam" id="PF03401">
    <property type="entry name" value="TctC"/>
    <property type="match status" value="1"/>
</dbReference>
<dbReference type="CDD" id="cd07012">
    <property type="entry name" value="PBP2_Bug_TTT"/>
    <property type="match status" value="1"/>
</dbReference>
<evidence type="ECO:0000256" key="1">
    <source>
        <dbReference type="ARBA" id="ARBA00006987"/>
    </source>
</evidence>
<dbReference type="PANTHER" id="PTHR42928:SF5">
    <property type="entry name" value="BLR1237 PROTEIN"/>
    <property type="match status" value="1"/>
</dbReference>
<dbReference type="SUPFAM" id="SSF53850">
    <property type="entry name" value="Periplasmic binding protein-like II"/>
    <property type="match status" value="1"/>
</dbReference>
<sequence length="327" mass="34839">MFRLLETFKVQAAVLASAAVIAGAAPALAQGYPEKPITWIVPDGAGGGLDSVVRTIAPYVARNLPNDATIVLKNLPGATQTIAVSAVHDARPDGYTIGQASVAPLTIMPHLGKTKYDGYEDFDLIANVFDAAHYMVVPGSSEFDSFEQLLDYAKAHPGEVKIGIDGVFNAQHLPLLGLEQAADVDLNEIVYQSSAETKKALLGGEIDAGIMPSHIIVAEEDSGSLRAVVDMMEVKADYLPDVPSLADLGYTPSQLFVGVIAPKGLPQDIRDTLTGAVEAALADPELDAMLARQGVLVNYNGPEEYSDRLERLDDVNRRILTDFGVLK</sequence>
<keyword evidence="2" id="KW-0732">Signal</keyword>
<accession>A0A8J8MV88</accession>
<dbReference type="InterPro" id="IPR005064">
    <property type="entry name" value="BUG"/>
</dbReference>
<dbReference type="Proteomes" id="UP000679284">
    <property type="component" value="Plasmid unnamed3"/>
</dbReference>
<geneLocation type="plasmid" evidence="3 4">
    <name>unnamed3</name>
</geneLocation>
<dbReference type="Gene3D" id="3.40.190.10">
    <property type="entry name" value="Periplasmic binding protein-like II"/>
    <property type="match status" value="1"/>
</dbReference>
<dbReference type="RefSeq" id="WP_211785516.1">
    <property type="nucleotide sequence ID" value="NZ_CP047292.1"/>
</dbReference>
<dbReference type="PANTHER" id="PTHR42928">
    <property type="entry name" value="TRICARBOXYLATE-BINDING PROTEIN"/>
    <property type="match status" value="1"/>
</dbReference>
<proteinExistence type="inferred from homology"/>
<evidence type="ECO:0000313" key="3">
    <source>
        <dbReference type="EMBL" id="QUS37336.1"/>
    </source>
</evidence>
<dbReference type="EMBL" id="CP047292">
    <property type="protein sequence ID" value="QUS37336.1"/>
    <property type="molecule type" value="Genomic_DNA"/>
</dbReference>
<keyword evidence="4" id="KW-1185">Reference proteome</keyword>
<dbReference type="InterPro" id="IPR042100">
    <property type="entry name" value="Bug_dom1"/>
</dbReference>
<feature type="chain" id="PRO_5035303639" description="Tripartite tricarboxylate transporter substrate binding protein" evidence="2">
    <location>
        <begin position="30"/>
        <end position="327"/>
    </location>
</feature>
<evidence type="ECO:0000256" key="2">
    <source>
        <dbReference type="SAM" id="SignalP"/>
    </source>
</evidence>
<organism evidence="3 4">
    <name type="scientific">Falsirhodobacter algicola</name>
    <dbReference type="NCBI Taxonomy" id="2692330"/>
    <lineage>
        <taxon>Bacteria</taxon>
        <taxon>Pseudomonadati</taxon>
        <taxon>Pseudomonadota</taxon>
        <taxon>Alphaproteobacteria</taxon>
        <taxon>Rhodobacterales</taxon>
        <taxon>Paracoccaceae</taxon>
        <taxon>Falsirhodobacter</taxon>
    </lineage>
</organism>
<keyword evidence="3" id="KW-0614">Plasmid</keyword>
<name>A0A8J8MV88_9RHOB</name>
<protein>
    <recommendedName>
        <fullName evidence="5">Tripartite tricarboxylate transporter substrate binding protein</fullName>
    </recommendedName>
</protein>
<comment type="similarity">
    <text evidence="1">Belongs to the UPF0065 (bug) family.</text>
</comment>